<accession>A0ABV2AV96</accession>
<feature type="non-terminal residue" evidence="1">
    <location>
        <position position="1"/>
    </location>
</feature>
<evidence type="ECO:0000313" key="1">
    <source>
        <dbReference type="EMBL" id="MES1923585.1"/>
    </source>
</evidence>
<evidence type="ECO:0000313" key="2">
    <source>
        <dbReference type="Proteomes" id="UP001439008"/>
    </source>
</evidence>
<name>A0ABV2AV96_9EUKA</name>
<protein>
    <submittedName>
        <fullName evidence="1">Uncharacterized protein</fullName>
    </submittedName>
</protein>
<comment type="caution">
    <text evidence="1">The sequence shown here is derived from an EMBL/GenBank/DDBJ whole genome shotgun (WGS) entry which is preliminary data.</text>
</comment>
<sequence>GMTSVFISKFFPCFSLDRIKIIEWIPDNYIPVSQVRPDAVEASQLSHARMYVFTGCHEENQTPSS</sequence>
<reference evidence="1 2" key="1">
    <citation type="journal article" date="2024" name="BMC Biol.">
        <title>Comparative genomics of Ascetosporea gives new insight into the evolutionary basis for animal parasitism in Rhizaria.</title>
        <authorList>
            <person name="Hiltunen Thoren M."/>
            <person name="Onut-Brannstrom I."/>
            <person name="Alfjorden A."/>
            <person name="Peckova H."/>
            <person name="Swords F."/>
            <person name="Hooper C."/>
            <person name="Holzer A.S."/>
            <person name="Bass D."/>
            <person name="Burki F."/>
        </authorList>
    </citation>
    <scope>NUCLEOTIDE SEQUENCE [LARGE SCALE GENOMIC DNA]</scope>
    <source>
        <strain evidence="1">20-A016</strain>
    </source>
</reference>
<feature type="non-terminal residue" evidence="1">
    <location>
        <position position="65"/>
    </location>
</feature>
<keyword evidence="2" id="KW-1185">Reference proteome</keyword>
<gene>
    <name evidence="1" type="ORF">MHBO_005181</name>
</gene>
<proteinExistence type="predicted"/>
<dbReference type="Proteomes" id="UP001439008">
    <property type="component" value="Unassembled WGS sequence"/>
</dbReference>
<organism evidence="1 2">
    <name type="scientific">Bonamia ostreae</name>
    <dbReference type="NCBI Taxonomy" id="126728"/>
    <lineage>
        <taxon>Eukaryota</taxon>
        <taxon>Sar</taxon>
        <taxon>Rhizaria</taxon>
        <taxon>Endomyxa</taxon>
        <taxon>Ascetosporea</taxon>
        <taxon>Haplosporida</taxon>
        <taxon>Bonamia</taxon>
    </lineage>
</organism>
<dbReference type="EMBL" id="JBDODL010007000">
    <property type="protein sequence ID" value="MES1923585.1"/>
    <property type="molecule type" value="Genomic_DNA"/>
</dbReference>